<evidence type="ECO:0000256" key="1">
    <source>
        <dbReference type="SAM" id="Coils"/>
    </source>
</evidence>
<dbReference type="AlphaFoldDB" id="A0A1B7MFG0"/>
<gene>
    <name evidence="4" type="ORF">K503DRAFT_703857</name>
</gene>
<feature type="coiled-coil region" evidence="1">
    <location>
        <begin position="82"/>
        <end position="143"/>
    </location>
</feature>
<keyword evidence="5" id="KW-1185">Reference proteome</keyword>
<protein>
    <recommendedName>
        <fullName evidence="3">Helitron helicase-like domain-containing protein</fullName>
    </recommendedName>
</protein>
<organism evidence="4 5">
    <name type="scientific">Rhizopogon vinicolor AM-OR11-026</name>
    <dbReference type="NCBI Taxonomy" id="1314800"/>
    <lineage>
        <taxon>Eukaryota</taxon>
        <taxon>Fungi</taxon>
        <taxon>Dikarya</taxon>
        <taxon>Basidiomycota</taxon>
        <taxon>Agaricomycotina</taxon>
        <taxon>Agaricomycetes</taxon>
        <taxon>Agaricomycetidae</taxon>
        <taxon>Boletales</taxon>
        <taxon>Suillineae</taxon>
        <taxon>Rhizopogonaceae</taxon>
        <taxon>Rhizopogon</taxon>
    </lineage>
</organism>
<feature type="compositionally biased region" description="Pro residues" evidence="2">
    <location>
        <begin position="24"/>
        <end position="44"/>
    </location>
</feature>
<dbReference type="Pfam" id="PF14214">
    <property type="entry name" value="Helitron_like_N"/>
    <property type="match status" value="1"/>
</dbReference>
<evidence type="ECO:0000256" key="2">
    <source>
        <dbReference type="SAM" id="MobiDB-lite"/>
    </source>
</evidence>
<evidence type="ECO:0000313" key="5">
    <source>
        <dbReference type="Proteomes" id="UP000092154"/>
    </source>
</evidence>
<dbReference type="InterPro" id="IPR025476">
    <property type="entry name" value="Helitron_helicase-like"/>
</dbReference>
<reference evidence="4 5" key="1">
    <citation type="submission" date="2016-06" db="EMBL/GenBank/DDBJ databases">
        <title>Comparative genomics of the ectomycorrhizal sister species Rhizopogon vinicolor and Rhizopogon vesiculosus (Basidiomycota: Boletales) reveals a divergence of the mating type B locus.</title>
        <authorList>
            <consortium name="DOE Joint Genome Institute"/>
            <person name="Mujic A.B."/>
            <person name="Kuo A."/>
            <person name="Tritt A."/>
            <person name="Lipzen A."/>
            <person name="Chen C."/>
            <person name="Johnson J."/>
            <person name="Sharma A."/>
            <person name="Barry K."/>
            <person name="Grigoriev I.V."/>
            <person name="Spatafora J.W."/>
        </authorList>
    </citation>
    <scope>NUCLEOTIDE SEQUENCE [LARGE SCALE GENOMIC DNA]</scope>
    <source>
        <strain evidence="4 5">AM-OR11-026</strain>
    </source>
</reference>
<keyword evidence="1" id="KW-0175">Coiled coil</keyword>
<accession>A0A1B7MFG0</accession>
<evidence type="ECO:0000313" key="4">
    <source>
        <dbReference type="EMBL" id="OAX31339.1"/>
    </source>
</evidence>
<dbReference type="EMBL" id="KV449447">
    <property type="protein sequence ID" value="OAX31339.1"/>
    <property type="molecule type" value="Genomic_DNA"/>
</dbReference>
<dbReference type="InParanoid" id="A0A1B7MFG0"/>
<proteinExistence type="predicted"/>
<sequence>MNNFNNAHEQRKRQRRNRQNVASNPPPQPANPPNAPLPQPPPVQPDYDQFNAQFHHHFQNQAQQMEDQHIHRVREEMMQREAQEAHRQQQLQQQLLQQQERQARQQQLQQELLQRQAEEAHHQQQLQQQLLQKQAEEAHHQEQLQQQLLQRQAEEAHHWQQLQDAILQRQEAQEIERQQAEQRRPYREPVTLHYLGAFTVKCLKCHALHFLAEKLSKSSQRNPFFGMCCLQGKVSLPRQQRWPNELNKLYNAPQFVTNIRQYNCATSFTSVGVKMDGRALQNSGPHAFEIHGALHHNIGDLMPPEATNVCATRNPNLNPAFLRTIHDILWNYHPFAQLNKQAYQVMREKPPEEHPHVFVRIHFQEGTDGRRYNLPAANEIAAVIPGDGSEDVSDNRDIILRLQGGQLQCISHLSPFYATLHYVLLFPRSEEGWHLDIPLQIDEDGRARSKKVTQLLYYAYHLHIRPSDIEPPNIFRAGRLFQQYGVDAWASIEQSNLNWIRNNQKKDQGRLLQGLD</sequence>
<dbReference type="Proteomes" id="UP000092154">
    <property type="component" value="Unassembled WGS sequence"/>
</dbReference>
<dbReference type="PANTHER" id="PTHR45786">
    <property type="entry name" value="DNA BINDING PROTEIN-LIKE"/>
    <property type="match status" value="1"/>
</dbReference>
<dbReference type="PANTHER" id="PTHR45786:SF74">
    <property type="entry name" value="ATP-DEPENDENT DNA HELICASE"/>
    <property type="match status" value="1"/>
</dbReference>
<dbReference type="OrthoDB" id="2669322at2759"/>
<evidence type="ECO:0000259" key="3">
    <source>
        <dbReference type="Pfam" id="PF14214"/>
    </source>
</evidence>
<feature type="domain" description="Helitron helicase-like" evidence="3">
    <location>
        <begin position="457"/>
        <end position="507"/>
    </location>
</feature>
<dbReference type="STRING" id="1314800.A0A1B7MFG0"/>
<feature type="region of interest" description="Disordered" evidence="2">
    <location>
        <begin position="1"/>
        <end position="48"/>
    </location>
</feature>
<name>A0A1B7MFG0_9AGAM</name>